<dbReference type="EMBL" id="VBOT01000124">
    <property type="protein sequence ID" value="TMQ49341.1"/>
    <property type="molecule type" value="Genomic_DNA"/>
</dbReference>
<accession>A0A538SD86</accession>
<dbReference type="Proteomes" id="UP000320184">
    <property type="component" value="Unassembled WGS sequence"/>
</dbReference>
<evidence type="ECO:0000313" key="5">
    <source>
        <dbReference type="Proteomes" id="UP000320184"/>
    </source>
</evidence>
<protein>
    <submittedName>
        <fullName evidence="4">DUF664 domain-containing protein</fullName>
    </submittedName>
</protein>
<gene>
    <name evidence="4" type="ORF">E6K73_10160</name>
</gene>
<proteinExistence type="inferred from homology"/>
<reference evidence="4 5" key="1">
    <citation type="journal article" date="2019" name="Nat. Microbiol.">
        <title>Mediterranean grassland soil C-N compound turnover is dependent on rainfall and depth, and is mediated by genomically divergent microorganisms.</title>
        <authorList>
            <person name="Diamond S."/>
            <person name="Andeer P.F."/>
            <person name="Li Z."/>
            <person name="Crits-Christoph A."/>
            <person name="Burstein D."/>
            <person name="Anantharaman K."/>
            <person name="Lane K.R."/>
            <person name="Thomas B.C."/>
            <person name="Pan C."/>
            <person name="Northen T.R."/>
            <person name="Banfield J.F."/>
        </authorList>
    </citation>
    <scope>NUCLEOTIDE SEQUENCE [LARGE SCALE GENOMIC DNA]</scope>
    <source>
        <strain evidence="4">WS_3</strain>
    </source>
</reference>
<dbReference type="InterPro" id="IPR034660">
    <property type="entry name" value="DinB/YfiT-like"/>
</dbReference>
<dbReference type="GO" id="GO:0046872">
    <property type="term" value="F:metal ion binding"/>
    <property type="evidence" value="ECO:0007669"/>
    <property type="project" value="UniProtKB-KW"/>
</dbReference>
<keyword evidence="2 3" id="KW-0479">Metal-binding</keyword>
<evidence type="ECO:0000256" key="3">
    <source>
        <dbReference type="PIRSR" id="PIRSR607837-1"/>
    </source>
</evidence>
<evidence type="ECO:0000256" key="2">
    <source>
        <dbReference type="ARBA" id="ARBA00022723"/>
    </source>
</evidence>
<evidence type="ECO:0000256" key="1">
    <source>
        <dbReference type="ARBA" id="ARBA00008635"/>
    </source>
</evidence>
<feature type="binding site" evidence="3">
    <location>
        <position position="165"/>
    </location>
    <ligand>
        <name>a divalent metal cation</name>
        <dbReference type="ChEBI" id="CHEBI:60240"/>
    </ligand>
</feature>
<dbReference type="SUPFAM" id="SSF109854">
    <property type="entry name" value="DinB/YfiT-like putative metalloenzymes"/>
    <property type="match status" value="1"/>
</dbReference>
<comment type="caution">
    <text evidence="4">The sequence shown here is derived from an EMBL/GenBank/DDBJ whole genome shotgun (WGS) entry which is preliminary data.</text>
</comment>
<dbReference type="Pfam" id="PF05163">
    <property type="entry name" value="DinB"/>
    <property type="match status" value="1"/>
</dbReference>
<dbReference type="Gene3D" id="1.20.120.450">
    <property type="entry name" value="dinb family like domain"/>
    <property type="match status" value="1"/>
</dbReference>
<dbReference type="PANTHER" id="PTHR37302:SF3">
    <property type="entry name" value="DAMAGE-INDUCIBLE PROTEIN DINB"/>
    <property type="match status" value="1"/>
</dbReference>
<name>A0A538SD86_UNCEI</name>
<dbReference type="PANTHER" id="PTHR37302">
    <property type="entry name" value="SLR1116 PROTEIN"/>
    <property type="match status" value="1"/>
</dbReference>
<evidence type="ECO:0000313" key="4">
    <source>
        <dbReference type="EMBL" id="TMQ49341.1"/>
    </source>
</evidence>
<dbReference type="AlphaFoldDB" id="A0A538SD86"/>
<organism evidence="4 5">
    <name type="scientific">Eiseniibacteriota bacterium</name>
    <dbReference type="NCBI Taxonomy" id="2212470"/>
    <lineage>
        <taxon>Bacteria</taxon>
        <taxon>Candidatus Eiseniibacteriota</taxon>
    </lineage>
</organism>
<sequence>MPTLLELRAAARMRSAGDHAGTIRAYYPYWDAQYRPYLLEAVSRFPAAQLDYKPQPEMLTARQIIVHIAEAEHAWIHAGIDGGRQEEWVAPASDPAEGWRIVIDAPDHAALYQLLERWHEPTKRWLDHPAGDLGRVVHRRLDDGSQRSYTVHWILDHVQEHEIHHRAQLNLYLRLLGIEPPSI</sequence>
<comment type="similarity">
    <text evidence="1">Belongs to the DinB family.</text>
</comment>
<feature type="binding site" evidence="3">
    <location>
        <position position="67"/>
    </location>
    <ligand>
        <name>a divalent metal cation</name>
        <dbReference type="ChEBI" id="CHEBI:60240"/>
    </ligand>
</feature>
<dbReference type="InterPro" id="IPR007837">
    <property type="entry name" value="DinB"/>
</dbReference>
<feature type="binding site" evidence="3">
    <location>
        <position position="161"/>
    </location>
    <ligand>
        <name>a divalent metal cation</name>
        <dbReference type="ChEBI" id="CHEBI:60240"/>
    </ligand>
</feature>